<dbReference type="Proteomes" id="UP000316759">
    <property type="component" value="Unassembled WGS sequence"/>
</dbReference>
<dbReference type="AlphaFoldDB" id="A0A504YM68"/>
<keyword evidence="3" id="KW-0175">Coiled coil</keyword>
<dbReference type="EMBL" id="SUNJ01008187">
    <property type="protein sequence ID" value="TPP61419.1"/>
    <property type="molecule type" value="Genomic_DNA"/>
</dbReference>
<dbReference type="PANTHER" id="PTHR18962">
    <property type="entry name" value="COILED-COIL DOMAIN-CONTAINING PROTEIN 39"/>
    <property type="match status" value="1"/>
</dbReference>
<name>A0A504YM68_FASGI</name>
<evidence type="ECO:0000313" key="5">
    <source>
        <dbReference type="EMBL" id="TPP61419.1"/>
    </source>
</evidence>
<keyword evidence="6" id="KW-1185">Reference proteome</keyword>
<organism evidence="5 6">
    <name type="scientific">Fasciola gigantica</name>
    <name type="common">Giant liver fluke</name>
    <dbReference type="NCBI Taxonomy" id="46835"/>
    <lineage>
        <taxon>Eukaryota</taxon>
        <taxon>Metazoa</taxon>
        <taxon>Spiralia</taxon>
        <taxon>Lophotrochozoa</taxon>
        <taxon>Platyhelminthes</taxon>
        <taxon>Trematoda</taxon>
        <taxon>Digenea</taxon>
        <taxon>Plagiorchiida</taxon>
        <taxon>Echinostomata</taxon>
        <taxon>Echinostomatoidea</taxon>
        <taxon>Fasciolidae</taxon>
        <taxon>Fasciola</taxon>
    </lineage>
</organism>
<dbReference type="GO" id="GO:0005930">
    <property type="term" value="C:axoneme"/>
    <property type="evidence" value="ECO:0007669"/>
    <property type="project" value="InterPro"/>
</dbReference>
<evidence type="ECO:0000256" key="4">
    <source>
        <dbReference type="ARBA" id="ARBA00045182"/>
    </source>
</evidence>
<evidence type="ECO:0000256" key="2">
    <source>
        <dbReference type="ARBA" id="ARBA00016725"/>
    </source>
</evidence>
<dbReference type="PANTHER" id="PTHR18962:SF0">
    <property type="entry name" value="COILED-COIL DOMAIN-CONTAINING PROTEIN 39"/>
    <property type="match status" value="1"/>
</dbReference>
<protein>
    <recommendedName>
        <fullName evidence="2">Coiled-coil domain-containing protein 39</fullName>
    </recommendedName>
</protein>
<dbReference type="InterPro" id="IPR033290">
    <property type="entry name" value="CCDC39"/>
</dbReference>
<dbReference type="GO" id="GO:0060287">
    <property type="term" value="P:epithelial cilium movement involved in determination of left/right asymmetry"/>
    <property type="evidence" value="ECO:0007669"/>
    <property type="project" value="TreeGrafter"/>
</dbReference>
<dbReference type="GO" id="GO:0036159">
    <property type="term" value="P:inner dynein arm assembly"/>
    <property type="evidence" value="ECO:0007669"/>
    <property type="project" value="InterPro"/>
</dbReference>
<dbReference type="OrthoDB" id="10259720at2759"/>
<accession>A0A504YM68</accession>
<sequence length="188" mass="22812">MFNFISKLDELHGRLHDQCNIYATECDKVKQLRDHMHTVKQEIDNTAALCELREQNIQDGEHLHKTVQREHGKMKMEMEKIVRLNEGVRERKSRLENLKFIKKSELEKAMQKTKQDKAGLEEWMRKIEERDEDTMIMKKYIRQDDSRIKVRSQSKLKQISVILPFPQHLKFWVSNEFYFFYCCLPDWH</sequence>
<comment type="function">
    <text evidence="4">Required for assembly of dynein regulatory complex (DRC) and inner dynein arm (IDA) complexes, which are responsible for ciliary beat regulation, thereby playing a central role in motility in cilia and flagella. Probably acts together with CCDC40 to form a molecular ruler that determines the 96 nanometer (nm) repeat length and arrangements of components in cilia and flagella. Not required for outer dynein arm complexes assembly.</text>
</comment>
<evidence type="ECO:0000256" key="1">
    <source>
        <dbReference type="ARBA" id="ARBA00005805"/>
    </source>
</evidence>
<gene>
    <name evidence="5" type="ORF">FGIG_11930</name>
</gene>
<comment type="caution">
    <text evidence="5">The sequence shown here is derived from an EMBL/GenBank/DDBJ whole genome shotgun (WGS) entry which is preliminary data.</text>
</comment>
<evidence type="ECO:0000256" key="3">
    <source>
        <dbReference type="ARBA" id="ARBA00023054"/>
    </source>
</evidence>
<reference evidence="5 6" key="1">
    <citation type="submission" date="2019-04" db="EMBL/GenBank/DDBJ databases">
        <title>Annotation for the trematode Fasciola gigantica.</title>
        <authorList>
            <person name="Choi Y.-J."/>
        </authorList>
    </citation>
    <scope>NUCLEOTIDE SEQUENCE [LARGE SCALE GENOMIC DNA]</scope>
    <source>
        <strain evidence="5">Uganda_cow_1</strain>
    </source>
</reference>
<evidence type="ECO:0000313" key="6">
    <source>
        <dbReference type="Proteomes" id="UP000316759"/>
    </source>
</evidence>
<dbReference type="Pfam" id="PF24161">
    <property type="entry name" value="CCDC39"/>
    <property type="match status" value="1"/>
</dbReference>
<comment type="similarity">
    <text evidence="1">Belongs to the CCDC39 family.</text>
</comment>
<proteinExistence type="inferred from homology"/>
<dbReference type="GO" id="GO:0060285">
    <property type="term" value="P:cilium-dependent cell motility"/>
    <property type="evidence" value="ECO:0007669"/>
    <property type="project" value="TreeGrafter"/>
</dbReference>
<dbReference type="GO" id="GO:0005576">
    <property type="term" value="C:extracellular region"/>
    <property type="evidence" value="ECO:0007669"/>
    <property type="project" value="GOC"/>
</dbReference>